<dbReference type="EMBL" id="VHLG01000001">
    <property type="protein sequence ID" value="TPW33120.1"/>
    <property type="molecule type" value="Genomic_DNA"/>
</dbReference>
<proteinExistence type="predicted"/>
<dbReference type="OrthoDB" id="8450449at2"/>
<dbReference type="AlphaFoldDB" id="A0A506UII4"/>
<organism evidence="2 3">
    <name type="scientific">Martelella alba</name>
    <dbReference type="NCBI Taxonomy" id="2590451"/>
    <lineage>
        <taxon>Bacteria</taxon>
        <taxon>Pseudomonadati</taxon>
        <taxon>Pseudomonadota</taxon>
        <taxon>Alphaproteobacteria</taxon>
        <taxon>Hyphomicrobiales</taxon>
        <taxon>Aurantimonadaceae</taxon>
        <taxon>Martelella</taxon>
    </lineage>
</organism>
<evidence type="ECO:0000313" key="2">
    <source>
        <dbReference type="EMBL" id="TPW33120.1"/>
    </source>
</evidence>
<reference evidence="2 3" key="1">
    <citation type="submission" date="2019-06" db="EMBL/GenBank/DDBJ databases">
        <authorList>
            <person name="Li M."/>
        </authorList>
    </citation>
    <scope>NUCLEOTIDE SEQUENCE [LARGE SCALE GENOMIC DNA]</scope>
    <source>
        <strain evidence="2 3">BGMRC2036</strain>
    </source>
</reference>
<name>A0A506UII4_9HYPH</name>
<gene>
    <name evidence="2" type="ORF">FJU08_00695</name>
</gene>
<dbReference type="Proteomes" id="UP000318801">
    <property type="component" value="Unassembled WGS sequence"/>
</dbReference>
<keyword evidence="3" id="KW-1185">Reference proteome</keyword>
<protein>
    <submittedName>
        <fullName evidence="2">Uncharacterized protein</fullName>
    </submittedName>
</protein>
<keyword evidence="1" id="KW-1133">Transmembrane helix</keyword>
<feature type="transmembrane region" description="Helical" evidence="1">
    <location>
        <begin position="12"/>
        <end position="34"/>
    </location>
</feature>
<evidence type="ECO:0000313" key="3">
    <source>
        <dbReference type="Proteomes" id="UP000318801"/>
    </source>
</evidence>
<comment type="caution">
    <text evidence="2">The sequence shown here is derived from an EMBL/GenBank/DDBJ whole genome shotgun (WGS) entry which is preliminary data.</text>
</comment>
<accession>A0A506UII4</accession>
<keyword evidence="1" id="KW-0472">Membrane</keyword>
<sequence length="180" mass="19086">MPIDISTLPISGRVIVAGLVWAGVSAFALGPLLAERTAEKIGWQEDCQHQVVAAIAARQPEPEAGPSFGCDQVFGSLPPEYRQLMDMFGAGMACDALDQANAQKERLLELRRQHLENVAHEAGSKCSCAVTSFAMTKRWDLALAAGSARLLVPASVSNMHASLLEALTSPACANLAKAED</sequence>
<evidence type="ECO:0000256" key="1">
    <source>
        <dbReference type="SAM" id="Phobius"/>
    </source>
</evidence>
<keyword evidence="1" id="KW-0812">Transmembrane</keyword>
<dbReference type="RefSeq" id="WP_141147055.1">
    <property type="nucleotide sequence ID" value="NZ_VHLG01000001.1"/>
</dbReference>